<dbReference type="PANTHER" id="PTHR28646:SF1">
    <property type="entry name" value="TRANSMEMBRANE PROTEIN 201"/>
    <property type="match status" value="1"/>
</dbReference>
<dbReference type="STRING" id="318479.A0A0N4UGJ8"/>
<reference evidence="9 11" key="2">
    <citation type="submission" date="2018-11" db="EMBL/GenBank/DDBJ databases">
        <authorList>
            <consortium name="Pathogen Informatics"/>
        </authorList>
    </citation>
    <scope>NUCLEOTIDE SEQUENCE [LARGE SCALE GENOMIC DNA]</scope>
</reference>
<organism evidence="10 12">
    <name type="scientific">Dracunculus medinensis</name>
    <name type="common">Guinea worm</name>
    <dbReference type="NCBI Taxonomy" id="318479"/>
    <lineage>
        <taxon>Eukaryota</taxon>
        <taxon>Metazoa</taxon>
        <taxon>Ecdysozoa</taxon>
        <taxon>Nematoda</taxon>
        <taxon>Chromadorea</taxon>
        <taxon>Rhabditida</taxon>
        <taxon>Spirurina</taxon>
        <taxon>Dracunculoidea</taxon>
        <taxon>Dracunculidae</taxon>
        <taxon>Dracunculus</taxon>
    </lineage>
</organism>
<dbReference type="Pfam" id="PF09779">
    <property type="entry name" value="Ima1_N"/>
    <property type="match status" value="1"/>
</dbReference>
<proteinExistence type="inferred from homology"/>
<keyword evidence="3 7" id="KW-0812">Transmembrane</keyword>
<evidence type="ECO:0000256" key="4">
    <source>
        <dbReference type="ARBA" id="ARBA00022989"/>
    </source>
</evidence>
<evidence type="ECO:0000256" key="3">
    <source>
        <dbReference type="ARBA" id="ARBA00022692"/>
    </source>
</evidence>
<evidence type="ECO:0000256" key="5">
    <source>
        <dbReference type="ARBA" id="ARBA00023136"/>
    </source>
</evidence>
<keyword evidence="11" id="KW-1185">Reference proteome</keyword>
<dbReference type="GO" id="GO:0005637">
    <property type="term" value="C:nuclear inner membrane"/>
    <property type="evidence" value="ECO:0007669"/>
    <property type="project" value="UniProtKB-SubCell"/>
</dbReference>
<dbReference type="InterPro" id="IPR018617">
    <property type="entry name" value="Ima1_N"/>
</dbReference>
<evidence type="ECO:0000256" key="7">
    <source>
        <dbReference type="SAM" id="Phobius"/>
    </source>
</evidence>
<dbReference type="OrthoDB" id="10020193at2759"/>
<dbReference type="WBParaSite" id="DME_0000662301-mRNA-1">
    <property type="protein sequence ID" value="DME_0000662301-mRNA-1"/>
    <property type="gene ID" value="DME_0000662301"/>
</dbReference>
<comment type="subcellular location">
    <subcellularLocation>
        <location evidence="1">Nucleus inner membrane</location>
        <topology evidence="1">Multi-pass membrane protein</topology>
    </subcellularLocation>
</comment>
<dbReference type="EMBL" id="UYYG01000017">
    <property type="protein sequence ID" value="VDN51294.1"/>
    <property type="molecule type" value="Genomic_DNA"/>
</dbReference>
<feature type="transmembrane region" description="Helical" evidence="7">
    <location>
        <begin position="167"/>
        <end position="188"/>
    </location>
</feature>
<dbReference type="Proteomes" id="UP000038040">
    <property type="component" value="Unplaced"/>
</dbReference>
<dbReference type="InterPro" id="IPR040041">
    <property type="entry name" value="TMEM201"/>
</dbReference>
<dbReference type="Proteomes" id="UP000274756">
    <property type="component" value="Unassembled WGS sequence"/>
</dbReference>
<feature type="domain" description="Ima1 N-terminal" evidence="8">
    <location>
        <begin position="28"/>
        <end position="149"/>
    </location>
</feature>
<dbReference type="GO" id="GO:0051015">
    <property type="term" value="F:actin filament binding"/>
    <property type="evidence" value="ECO:0007669"/>
    <property type="project" value="TreeGrafter"/>
</dbReference>
<evidence type="ECO:0000256" key="6">
    <source>
        <dbReference type="ARBA" id="ARBA00023242"/>
    </source>
</evidence>
<keyword evidence="5 7" id="KW-0472">Membrane</keyword>
<evidence type="ECO:0000313" key="11">
    <source>
        <dbReference type="Proteomes" id="UP000274756"/>
    </source>
</evidence>
<evidence type="ECO:0000313" key="12">
    <source>
        <dbReference type="WBParaSite" id="DME_0000662301-mRNA-1"/>
    </source>
</evidence>
<dbReference type="GO" id="GO:0030473">
    <property type="term" value="P:nuclear migration along microtubule"/>
    <property type="evidence" value="ECO:0007669"/>
    <property type="project" value="TreeGrafter"/>
</dbReference>
<accession>A0A0N4UGJ8</accession>
<feature type="transmembrane region" description="Helical" evidence="7">
    <location>
        <begin position="6"/>
        <end position="24"/>
    </location>
</feature>
<sequence length="302" mass="35153">MEVYLTYGIIFFISFVLLFCAHFFKVEVNCWFCNRNFPVEYSIRKSFVCPFCDQYNGFTNSGDYDKIIREQRYEYLNPPSSRKAEHLNRLKQKLEPTDNGICNRCNATQNLIQTEINSFEPKNENNYANELNEFKSRLHRAYPLCRECEVYLMVLIFLDYSEESKDVLLSRLGFSSILTVLSFAVTFLPRKLLHRKRQNSILKSAFSIASTPQSQCSTISTSSAYETASNNKKGMSTCSIYNDNSKSIRDSTPRELGFLLSGLRLERSDMDENSVLNRKSRGFFTNNYFSIFIKSLFKINFN</sequence>
<keyword evidence="6" id="KW-0539">Nucleus</keyword>
<protein>
    <submittedName>
        <fullName evidence="12">Ima1_N domain-containing protein</fullName>
    </submittedName>
</protein>
<evidence type="ECO:0000313" key="9">
    <source>
        <dbReference type="EMBL" id="VDN51294.1"/>
    </source>
</evidence>
<reference evidence="12" key="1">
    <citation type="submission" date="2017-02" db="UniProtKB">
        <authorList>
            <consortium name="WormBaseParasite"/>
        </authorList>
    </citation>
    <scope>IDENTIFICATION</scope>
</reference>
<evidence type="ECO:0000256" key="1">
    <source>
        <dbReference type="ARBA" id="ARBA00004473"/>
    </source>
</evidence>
<evidence type="ECO:0000259" key="8">
    <source>
        <dbReference type="Pfam" id="PF09779"/>
    </source>
</evidence>
<dbReference type="AlphaFoldDB" id="A0A0N4UGJ8"/>
<dbReference type="PANTHER" id="PTHR28646">
    <property type="entry name" value="TRANSMEMBRANE PROTEIN 201"/>
    <property type="match status" value="1"/>
</dbReference>
<dbReference type="GO" id="GO:0005521">
    <property type="term" value="F:lamin binding"/>
    <property type="evidence" value="ECO:0007669"/>
    <property type="project" value="TreeGrafter"/>
</dbReference>
<comment type="similarity">
    <text evidence="2">Belongs to the TMEM201 family.</text>
</comment>
<name>A0A0N4UGJ8_DRAME</name>
<evidence type="ECO:0000313" key="10">
    <source>
        <dbReference type="Proteomes" id="UP000038040"/>
    </source>
</evidence>
<evidence type="ECO:0000256" key="2">
    <source>
        <dbReference type="ARBA" id="ARBA00007600"/>
    </source>
</evidence>
<gene>
    <name evidence="9" type="ORF">DME_LOCUS1267</name>
</gene>
<keyword evidence="4 7" id="KW-1133">Transmembrane helix</keyword>